<dbReference type="AlphaFoldDB" id="A0A1W0XEA7"/>
<comment type="caution">
    <text evidence="2">The sequence shown here is derived from an EMBL/GenBank/DDBJ whole genome shotgun (WGS) entry which is preliminary data.</text>
</comment>
<dbReference type="EMBL" id="MTYJ01000002">
    <property type="protein sequence ID" value="OQV25748.1"/>
    <property type="molecule type" value="Genomic_DNA"/>
</dbReference>
<keyword evidence="3" id="KW-1185">Reference proteome</keyword>
<dbReference type="OrthoDB" id="10065173at2759"/>
<keyword evidence="1" id="KW-0472">Membrane</keyword>
<protein>
    <submittedName>
        <fullName evidence="2">Uncharacterized protein</fullName>
    </submittedName>
</protein>
<feature type="transmembrane region" description="Helical" evidence="1">
    <location>
        <begin position="192"/>
        <end position="214"/>
    </location>
</feature>
<feature type="transmembrane region" description="Helical" evidence="1">
    <location>
        <begin position="153"/>
        <end position="172"/>
    </location>
</feature>
<keyword evidence="1" id="KW-1133">Transmembrane helix</keyword>
<dbReference type="Proteomes" id="UP000192578">
    <property type="component" value="Unassembled WGS sequence"/>
</dbReference>
<evidence type="ECO:0000256" key="1">
    <source>
        <dbReference type="SAM" id="Phobius"/>
    </source>
</evidence>
<organism evidence="2 3">
    <name type="scientific">Hypsibius exemplaris</name>
    <name type="common">Freshwater tardigrade</name>
    <dbReference type="NCBI Taxonomy" id="2072580"/>
    <lineage>
        <taxon>Eukaryota</taxon>
        <taxon>Metazoa</taxon>
        <taxon>Ecdysozoa</taxon>
        <taxon>Tardigrada</taxon>
        <taxon>Eutardigrada</taxon>
        <taxon>Parachela</taxon>
        <taxon>Hypsibioidea</taxon>
        <taxon>Hypsibiidae</taxon>
        <taxon>Hypsibius</taxon>
    </lineage>
</organism>
<evidence type="ECO:0000313" key="3">
    <source>
        <dbReference type="Proteomes" id="UP000192578"/>
    </source>
</evidence>
<feature type="transmembrane region" description="Helical" evidence="1">
    <location>
        <begin position="112"/>
        <end position="133"/>
    </location>
</feature>
<gene>
    <name evidence="2" type="ORF">BV898_00678</name>
</gene>
<reference evidence="3" key="1">
    <citation type="submission" date="2017-01" db="EMBL/GenBank/DDBJ databases">
        <title>Comparative genomics of anhydrobiosis in the tardigrade Hypsibius dujardini.</title>
        <authorList>
            <person name="Yoshida Y."/>
            <person name="Koutsovoulos G."/>
            <person name="Laetsch D."/>
            <person name="Stevens L."/>
            <person name="Kumar S."/>
            <person name="Horikawa D."/>
            <person name="Ishino K."/>
            <person name="Komine S."/>
            <person name="Tomita M."/>
            <person name="Blaxter M."/>
            <person name="Arakawa K."/>
        </authorList>
    </citation>
    <scope>NUCLEOTIDE SEQUENCE [LARGE SCALE GENOMIC DNA]</scope>
    <source>
        <strain evidence="3">Z151</strain>
    </source>
</reference>
<sequence length="235" mass="27166">MPTEWVDKKRKGDDHPHRHSLLSLEGRDHPHRHSLPSLDGRVARSLEQWVQEELSLTFHRFCLLQVALDMAKCIANIIFQSVIGWWHTWSFSADYESPEVFNPIALMGKTPIVLMAIRAVSWMDVVFTFLNLLLSSMAVCGLIRNIKALLRPLVFSIPLHLTWRLLCVILYVCVAAQQTTELFTLYSPRSSLIGYILAWVLIRIPMDVFLFVCLRRQYIHYRTNPLPITGISQDL</sequence>
<evidence type="ECO:0000313" key="2">
    <source>
        <dbReference type="EMBL" id="OQV25748.1"/>
    </source>
</evidence>
<keyword evidence="1" id="KW-0812">Transmembrane</keyword>
<proteinExistence type="predicted"/>
<accession>A0A1W0XEA7</accession>
<name>A0A1W0XEA7_HYPEX</name>